<dbReference type="Pfam" id="PF03992">
    <property type="entry name" value="ABM"/>
    <property type="match status" value="1"/>
</dbReference>
<dbReference type="EMBL" id="CP017758">
    <property type="protein sequence ID" value="AQV96427.1"/>
    <property type="molecule type" value="Genomic_DNA"/>
</dbReference>
<evidence type="ECO:0000313" key="3">
    <source>
        <dbReference type="EMBL" id="AQV96427.1"/>
    </source>
</evidence>
<dbReference type="SUPFAM" id="SSF54909">
    <property type="entry name" value="Dimeric alpha+beta barrel"/>
    <property type="match status" value="1"/>
</dbReference>
<proteinExistence type="predicted"/>
<feature type="domain" description="ABM" evidence="2">
    <location>
        <begin position="35"/>
        <end position="126"/>
    </location>
</feature>
<name>A0A1U9UVH5_CUPNE</name>
<gene>
    <name evidence="3" type="ORF">BJN34_21400</name>
</gene>
<dbReference type="RefSeq" id="WP_164704908.1">
    <property type="nucleotide sequence ID" value="NZ_CP017758.1"/>
</dbReference>
<dbReference type="Gene3D" id="3.30.70.100">
    <property type="match status" value="1"/>
</dbReference>
<dbReference type="InterPro" id="IPR011008">
    <property type="entry name" value="Dimeric_a/b-barrel"/>
</dbReference>
<keyword evidence="1" id="KW-0732">Signal</keyword>
<protein>
    <submittedName>
        <fullName evidence="3">Antibiotic biosynthesis monooxygenase</fullName>
    </submittedName>
</protein>
<reference evidence="4" key="1">
    <citation type="submission" date="2017-02" db="EMBL/GenBank/DDBJ databases">
        <title>Complete genome sequence of Cupriavidus necator strain NH9, a 3-chlorobenzoate degrader.</title>
        <authorList>
            <person name="Moriuchi R."/>
            <person name="Dohra H."/>
            <person name="Ogawa N."/>
        </authorList>
    </citation>
    <scope>NUCLEOTIDE SEQUENCE [LARGE SCALE GENOMIC DNA]</scope>
    <source>
        <strain evidence="4">NH9</strain>
    </source>
</reference>
<keyword evidence="3" id="KW-0503">Monooxygenase</keyword>
<evidence type="ECO:0000259" key="2">
    <source>
        <dbReference type="PROSITE" id="PS51725"/>
    </source>
</evidence>
<evidence type="ECO:0000256" key="1">
    <source>
        <dbReference type="SAM" id="SignalP"/>
    </source>
</evidence>
<organism evidence="3 4">
    <name type="scientific">Cupriavidus necator</name>
    <name type="common">Alcaligenes eutrophus</name>
    <name type="synonym">Ralstonia eutropha</name>
    <dbReference type="NCBI Taxonomy" id="106590"/>
    <lineage>
        <taxon>Bacteria</taxon>
        <taxon>Pseudomonadati</taxon>
        <taxon>Pseudomonadota</taxon>
        <taxon>Betaproteobacteria</taxon>
        <taxon>Burkholderiales</taxon>
        <taxon>Burkholderiaceae</taxon>
        <taxon>Cupriavidus</taxon>
    </lineage>
</organism>
<evidence type="ECO:0000313" key="4">
    <source>
        <dbReference type="Proteomes" id="UP000189627"/>
    </source>
</evidence>
<keyword evidence="3" id="KW-0560">Oxidoreductase</keyword>
<dbReference type="PROSITE" id="PS51725">
    <property type="entry name" value="ABM"/>
    <property type="match status" value="1"/>
</dbReference>
<dbReference type="AlphaFoldDB" id="A0A1U9UVH5"/>
<dbReference type="GO" id="GO:0004497">
    <property type="term" value="F:monooxygenase activity"/>
    <property type="evidence" value="ECO:0007669"/>
    <property type="project" value="UniProtKB-KW"/>
</dbReference>
<accession>A0A1U9UVH5</accession>
<dbReference type="KEGG" id="cuh:BJN34_21400"/>
<dbReference type="InterPro" id="IPR007138">
    <property type="entry name" value="ABM_dom"/>
</dbReference>
<sequence>MKIPAFVTTGGVMLALSALSLGAVGVNSAYAAEPVVVLVKVFPTPGREDELQAQYLKRISYLRNAEPGAAFRLHRSTKTPVTFLWYEVYESQAAYDDHLKVVMPAFRKQAGPTPVGLLAKPSEVETYSELSR</sequence>
<feature type="signal peptide" evidence="1">
    <location>
        <begin position="1"/>
        <end position="31"/>
    </location>
</feature>
<feature type="chain" id="PRO_5013182942" evidence="1">
    <location>
        <begin position="32"/>
        <end position="132"/>
    </location>
</feature>
<dbReference type="Proteomes" id="UP000189627">
    <property type="component" value="Chromosome 2"/>
</dbReference>